<comment type="caution">
    <text evidence="1">The sequence shown here is derived from an EMBL/GenBank/DDBJ whole genome shotgun (WGS) entry which is preliminary data.</text>
</comment>
<gene>
    <name evidence="1" type="ORF">H0235_002801</name>
</gene>
<sequence>MSPRIEQLTMAIVSGESHTVHPAPCSRNVTWLWSEGTPRVFVRGKRYKLQTVRSKGIVEGWGEGVEGRVIRGEGREEEEVEV</sequence>
<accession>A0A834PAT2</accession>
<keyword evidence="2" id="KW-1185">Reference proteome</keyword>
<name>A0A834PAT2_VESPE</name>
<organism evidence="1 2">
    <name type="scientific">Vespula pensylvanica</name>
    <name type="common">Western yellow jacket</name>
    <name type="synonym">Wasp</name>
    <dbReference type="NCBI Taxonomy" id="30213"/>
    <lineage>
        <taxon>Eukaryota</taxon>
        <taxon>Metazoa</taxon>
        <taxon>Ecdysozoa</taxon>
        <taxon>Arthropoda</taxon>
        <taxon>Hexapoda</taxon>
        <taxon>Insecta</taxon>
        <taxon>Pterygota</taxon>
        <taxon>Neoptera</taxon>
        <taxon>Endopterygota</taxon>
        <taxon>Hymenoptera</taxon>
        <taxon>Apocrita</taxon>
        <taxon>Aculeata</taxon>
        <taxon>Vespoidea</taxon>
        <taxon>Vespidae</taxon>
        <taxon>Vespinae</taxon>
        <taxon>Vespula</taxon>
    </lineage>
</organism>
<evidence type="ECO:0000313" key="2">
    <source>
        <dbReference type="Proteomes" id="UP000600918"/>
    </source>
</evidence>
<reference evidence="1" key="1">
    <citation type="journal article" date="2020" name="G3 (Bethesda)">
        <title>High-Quality Assemblies for Three Invasive Social Wasps from the &lt;i&gt;Vespula&lt;/i&gt; Genus.</title>
        <authorList>
            <person name="Harrop T.W.R."/>
            <person name="Guhlin J."/>
            <person name="McLaughlin G.M."/>
            <person name="Permina E."/>
            <person name="Stockwell P."/>
            <person name="Gilligan J."/>
            <person name="Le Lec M.F."/>
            <person name="Gruber M.A.M."/>
            <person name="Quinn O."/>
            <person name="Lovegrove M."/>
            <person name="Duncan E.J."/>
            <person name="Remnant E.J."/>
            <person name="Van Eeckhoven J."/>
            <person name="Graham B."/>
            <person name="Knapp R.A."/>
            <person name="Langford K.W."/>
            <person name="Kronenberg Z."/>
            <person name="Press M.O."/>
            <person name="Eacker S.M."/>
            <person name="Wilson-Rankin E.E."/>
            <person name="Purcell J."/>
            <person name="Lester P.J."/>
            <person name="Dearden P.K."/>
        </authorList>
    </citation>
    <scope>NUCLEOTIDE SEQUENCE</scope>
    <source>
        <strain evidence="1">Volc-1</strain>
    </source>
</reference>
<evidence type="ECO:0000313" key="1">
    <source>
        <dbReference type="EMBL" id="KAF7434610.1"/>
    </source>
</evidence>
<proteinExistence type="predicted"/>
<dbReference type="AlphaFoldDB" id="A0A834PAT2"/>
<protein>
    <submittedName>
        <fullName evidence="1">Uncharacterized protein</fullName>
    </submittedName>
</protein>
<dbReference type="EMBL" id="JACSDY010000002">
    <property type="protein sequence ID" value="KAF7434610.1"/>
    <property type="molecule type" value="Genomic_DNA"/>
</dbReference>
<dbReference type="Proteomes" id="UP000600918">
    <property type="component" value="Unassembled WGS sequence"/>
</dbReference>